<dbReference type="EC" id="4.1.2.42" evidence="4"/>
<dbReference type="PANTHER" id="PTHR28004:SF2">
    <property type="entry name" value="D-SERINE DEHYDRATASE"/>
    <property type="match status" value="1"/>
</dbReference>
<evidence type="ECO:0000313" key="5">
    <source>
        <dbReference type="Proteomes" id="UP000318626"/>
    </source>
</evidence>
<evidence type="ECO:0000256" key="2">
    <source>
        <dbReference type="ARBA" id="ARBA00023239"/>
    </source>
</evidence>
<comment type="similarity">
    <text evidence="1">Belongs to the DSD1 family.</text>
</comment>
<dbReference type="GO" id="GO:0036088">
    <property type="term" value="P:D-serine catabolic process"/>
    <property type="evidence" value="ECO:0007669"/>
    <property type="project" value="TreeGrafter"/>
</dbReference>
<dbReference type="InterPro" id="IPR029066">
    <property type="entry name" value="PLP-binding_barrel"/>
</dbReference>
<dbReference type="OrthoDB" id="9788869at2"/>
<evidence type="ECO:0000259" key="3">
    <source>
        <dbReference type="SMART" id="SM01119"/>
    </source>
</evidence>
<dbReference type="InterPro" id="IPR026956">
    <property type="entry name" value="D-ser_dehydrat-like_dom"/>
</dbReference>
<organism evidence="4 5">
    <name type="scientific">Bremerella volcania</name>
    <dbReference type="NCBI Taxonomy" id="2527984"/>
    <lineage>
        <taxon>Bacteria</taxon>
        <taxon>Pseudomonadati</taxon>
        <taxon>Planctomycetota</taxon>
        <taxon>Planctomycetia</taxon>
        <taxon>Pirellulales</taxon>
        <taxon>Pirellulaceae</taxon>
        <taxon>Bremerella</taxon>
    </lineage>
</organism>
<dbReference type="SMART" id="SM01119">
    <property type="entry name" value="D-ser_dehydrat"/>
    <property type="match status" value="1"/>
</dbReference>
<dbReference type="GO" id="GO:0043876">
    <property type="term" value="F:D-threonine aldolase activity"/>
    <property type="evidence" value="ECO:0007669"/>
    <property type="project" value="UniProtKB-EC"/>
</dbReference>
<dbReference type="Pfam" id="PF01168">
    <property type="entry name" value="Ala_racemase_N"/>
    <property type="match status" value="1"/>
</dbReference>
<keyword evidence="5" id="KW-1185">Reference proteome</keyword>
<dbReference type="InterPro" id="IPR001608">
    <property type="entry name" value="Ala_racemase_N"/>
</dbReference>
<evidence type="ECO:0000313" key="4">
    <source>
        <dbReference type="EMBL" id="QDU75815.1"/>
    </source>
</evidence>
<name>A0A518C9B2_9BACT</name>
<evidence type="ECO:0000256" key="1">
    <source>
        <dbReference type="ARBA" id="ARBA00005323"/>
    </source>
</evidence>
<dbReference type="Pfam" id="PF14031">
    <property type="entry name" value="D-ser_dehydrat"/>
    <property type="match status" value="1"/>
</dbReference>
<dbReference type="Gene3D" id="3.20.20.10">
    <property type="entry name" value="Alanine racemase"/>
    <property type="match status" value="1"/>
</dbReference>
<dbReference type="PANTHER" id="PTHR28004">
    <property type="entry name" value="ZGC:162816-RELATED"/>
    <property type="match status" value="1"/>
</dbReference>
<dbReference type="InterPro" id="IPR042208">
    <property type="entry name" value="D-ser_dehydrat-like_sf"/>
</dbReference>
<dbReference type="SUPFAM" id="SSF51419">
    <property type="entry name" value="PLP-binding barrel"/>
    <property type="match status" value="1"/>
</dbReference>
<dbReference type="InterPro" id="IPR051466">
    <property type="entry name" value="D-amino_acid_metab_enzyme"/>
</dbReference>
<dbReference type="RefSeq" id="WP_144973470.1">
    <property type="nucleotide sequence ID" value="NZ_CP036289.1"/>
</dbReference>
<reference evidence="5" key="1">
    <citation type="submission" date="2019-02" db="EMBL/GenBank/DDBJ databases">
        <title>Deep-cultivation of Planctomycetes and their phenomic and genomic characterization uncovers novel biology.</title>
        <authorList>
            <person name="Wiegand S."/>
            <person name="Jogler M."/>
            <person name="Boedeker C."/>
            <person name="Pinto D."/>
            <person name="Vollmers J."/>
            <person name="Rivas-Marin E."/>
            <person name="Kohn T."/>
            <person name="Peeters S.H."/>
            <person name="Heuer A."/>
            <person name="Rast P."/>
            <person name="Oberbeckmann S."/>
            <person name="Bunk B."/>
            <person name="Jeske O."/>
            <person name="Meyerdierks A."/>
            <person name="Storesund J.E."/>
            <person name="Kallscheuer N."/>
            <person name="Luecker S."/>
            <person name="Lage O.M."/>
            <person name="Pohl T."/>
            <person name="Merkel B.J."/>
            <person name="Hornburger P."/>
            <person name="Mueller R.-W."/>
            <person name="Bruemmer F."/>
            <person name="Labrenz M."/>
            <person name="Spormann A.M."/>
            <person name="Op den Camp H."/>
            <person name="Overmann J."/>
            <person name="Amann R."/>
            <person name="Jetten M.S.M."/>
            <person name="Mascher T."/>
            <person name="Medema M.H."/>
            <person name="Devos D.P."/>
            <person name="Kaster A.-K."/>
            <person name="Ovreas L."/>
            <person name="Rohde M."/>
            <person name="Galperin M.Y."/>
            <person name="Jogler C."/>
        </authorList>
    </citation>
    <scope>NUCLEOTIDE SEQUENCE [LARGE SCALE GENOMIC DNA]</scope>
    <source>
        <strain evidence="5">Pan97</strain>
    </source>
</reference>
<protein>
    <submittedName>
        <fullName evidence="4">D-threonine aldolase</fullName>
        <ecNumber evidence="4">4.1.2.42</ecNumber>
    </submittedName>
</protein>
<feature type="domain" description="D-serine dehydratase-like" evidence="3">
    <location>
        <begin position="259"/>
        <end position="354"/>
    </location>
</feature>
<proteinExistence type="inferred from homology"/>
<sequence length="371" mass="40444">MFDRLLSVKFEQLATPRLVIDSQLVRRNLEALQQYAQQHNLLVRPHAKTHKSLRVAQEQLNVGSRGLSVAKVGEAEVLSQECDDLLIAYPAIDASRCDRIAQLAKKINLRVTVDSQEGVDALANAAKLHGTTIGILVDQDVGFHRTGISSADGVVELAKFVVNKPGAIRLDGIFFYPGHITAPPDQQQDALQRIDVQLQRTLKRCQETGIEINVVSGGSTPTAFQSHLITCQTEIRPGTYVFNDMNTVRGGFCSIDQCAAVVIATVVSTAVAGKVVVDAGTKALSSDRNWIIPDSGFGHVIEYPEAKIVRLSEEHGEIDISNSPSRPRLGERVAIIPNHICLCINLHDTVSWLDGAGKSERIPVDCRGMIH</sequence>
<dbReference type="Gene3D" id="2.40.37.20">
    <property type="entry name" value="D-serine dehydratase-like domain"/>
    <property type="match status" value="1"/>
</dbReference>
<dbReference type="EMBL" id="CP036289">
    <property type="protein sequence ID" value="QDU75815.1"/>
    <property type="molecule type" value="Genomic_DNA"/>
</dbReference>
<gene>
    <name evidence="4" type="ORF">Pan97_28570</name>
</gene>
<dbReference type="KEGG" id="bvo:Pan97_28570"/>
<dbReference type="GO" id="GO:0008721">
    <property type="term" value="F:D-serine ammonia-lyase activity"/>
    <property type="evidence" value="ECO:0007669"/>
    <property type="project" value="TreeGrafter"/>
</dbReference>
<dbReference type="AlphaFoldDB" id="A0A518C9B2"/>
<dbReference type="Proteomes" id="UP000318626">
    <property type="component" value="Chromosome"/>
</dbReference>
<accession>A0A518C9B2</accession>
<keyword evidence="2 4" id="KW-0456">Lyase</keyword>